<dbReference type="CDD" id="cd21965">
    <property type="entry name" value="Zn-C2H2_CALCOCO1_TAX1BP1_like"/>
    <property type="match status" value="1"/>
</dbReference>
<evidence type="ECO:0000256" key="3">
    <source>
        <dbReference type="ARBA" id="ARBA00022833"/>
    </source>
</evidence>
<feature type="coiled-coil region" evidence="6">
    <location>
        <begin position="99"/>
        <end position="133"/>
    </location>
</feature>
<keyword evidence="10" id="KW-1185">Reference proteome</keyword>
<dbReference type="Gene3D" id="1.10.287.1490">
    <property type="match status" value="1"/>
</dbReference>
<dbReference type="InterPro" id="IPR041641">
    <property type="entry name" value="CALCOCO1/2_Zn_UBZ1"/>
</dbReference>
<feature type="domain" description="UBZ1-type" evidence="8">
    <location>
        <begin position="910"/>
        <end position="936"/>
    </location>
</feature>
<name>A0A3S1BWM5_ELYCH</name>
<dbReference type="Gene3D" id="6.20.250.40">
    <property type="match status" value="1"/>
</dbReference>
<keyword evidence="2 5" id="KW-0863">Zinc-finger</keyword>
<evidence type="ECO:0000313" key="10">
    <source>
        <dbReference type="Proteomes" id="UP000271974"/>
    </source>
</evidence>
<keyword evidence="1" id="KW-0479">Metal-binding</keyword>
<dbReference type="CDD" id="cd14686">
    <property type="entry name" value="bZIP"/>
    <property type="match status" value="1"/>
</dbReference>
<feature type="region of interest" description="Disordered" evidence="7">
    <location>
        <begin position="350"/>
        <end position="376"/>
    </location>
</feature>
<dbReference type="OrthoDB" id="6105729at2759"/>
<feature type="compositionally biased region" description="Low complexity" evidence="7">
    <location>
        <begin position="555"/>
        <end position="566"/>
    </location>
</feature>
<protein>
    <recommendedName>
        <fullName evidence="8">UBZ1-type domain-containing protein</fullName>
    </recommendedName>
</protein>
<feature type="region of interest" description="Disordered" evidence="7">
    <location>
        <begin position="544"/>
        <end position="603"/>
    </location>
</feature>
<gene>
    <name evidence="9" type="ORF">EGW08_015457</name>
</gene>
<evidence type="ECO:0000256" key="4">
    <source>
        <dbReference type="ARBA" id="ARBA00023054"/>
    </source>
</evidence>
<feature type="region of interest" description="Disordered" evidence="7">
    <location>
        <begin position="266"/>
        <end position="294"/>
    </location>
</feature>
<feature type="region of interest" description="Disordered" evidence="7">
    <location>
        <begin position="710"/>
        <end position="731"/>
    </location>
</feature>
<reference evidence="9 10" key="1">
    <citation type="submission" date="2019-01" db="EMBL/GenBank/DDBJ databases">
        <title>A draft genome assembly of the solar-powered sea slug Elysia chlorotica.</title>
        <authorList>
            <person name="Cai H."/>
            <person name="Li Q."/>
            <person name="Fang X."/>
            <person name="Li J."/>
            <person name="Curtis N.E."/>
            <person name="Altenburger A."/>
            <person name="Shibata T."/>
            <person name="Feng M."/>
            <person name="Maeda T."/>
            <person name="Schwartz J.A."/>
            <person name="Shigenobu S."/>
            <person name="Lundholm N."/>
            <person name="Nishiyama T."/>
            <person name="Yang H."/>
            <person name="Hasebe M."/>
            <person name="Li S."/>
            <person name="Pierce S.K."/>
            <person name="Wang J."/>
        </authorList>
    </citation>
    <scope>NUCLEOTIDE SEQUENCE [LARGE SCALE GENOMIC DNA]</scope>
    <source>
        <strain evidence="9">EC2010</strain>
        <tissue evidence="9">Whole organism of an adult</tissue>
    </source>
</reference>
<feature type="compositionally biased region" description="Low complexity" evidence="7">
    <location>
        <begin position="354"/>
        <end position="366"/>
    </location>
</feature>
<dbReference type="AlphaFoldDB" id="A0A3S1BWM5"/>
<evidence type="ECO:0000256" key="6">
    <source>
        <dbReference type="SAM" id="Coils"/>
    </source>
</evidence>
<evidence type="ECO:0000313" key="9">
    <source>
        <dbReference type="EMBL" id="RUS76780.1"/>
    </source>
</evidence>
<organism evidence="9 10">
    <name type="scientific">Elysia chlorotica</name>
    <name type="common">Eastern emerald elysia</name>
    <name type="synonym">Sea slug</name>
    <dbReference type="NCBI Taxonomy" id="188477"/>
    <lineage>
        <taxon>Eukaryota</taxon>
        <taxon>Metazoa</taxon>
        <taxon>Spiralia</taxon>
        <taxon>Lophotrochozoa</taxon>
        <taxon>Mollusca</taxon>
        <taxon>Gastropoda</taxon>
        <taxon>Heterobranchia</taxon>
        <taxon>Euthyneura</taxon>
        <taxon>Panpulmonata</taxon>
        <taxon>Sacoglossa</taxon>
        <taxon>Placobranchoidea</taxon>
        <taxon>Plakobranchidae</taxon>
        <taxon>Elysia</taxon>
    </lineage>
</organism>
<feature type="compositionally biased region" description="Polar residues" evidence="7">
    <location>
        <begin position="272"/>
        <end position="284"/>
    </location>
</feature>
<evidence type="ECO:0000256" key="7">
    <source>
        <dbReference type="SAM" id="MobiDB-lite"/>
    </source>
</evidence>
<dbReference type="Proteomes" id="UP000271974">
    <property type="component" value="Unassembled WGS sequence"/>
</dbReference>
<accession>A0A3S1BWM5</accession>
<feature type="compositionally biased region" description="Low complexity" evidence="7">
    <location>
        <begin position="578"/>
        <end position="600"/>
    </location>
</feature>
<keyword evidence="3" id="KW-0862">Zinc</keyword>
<comment type="caution">
    <text evidence="9">The sequence shown here is derived from an EMBL/GenBank/DDBJ whole genome shotgun (WGS) entry which is preliminary data.</text>
</comment>
<proteinExistence type="predicted"/>
<dbReference type="EMBL" id="RQTK01000636">
    <property type="protein sequence ID" value="RUS76780.1"/>
    <property type="molecule type" value="Genomic_DNA"/>
</dbReference>
<dbReference type="Pfam" id="PF18112">
    <property type="entry name" value="Zn-C2H2_12"/>
    <property type="match status" value="1"/>
</dbReference>
<dbReference type="GO" id="GO:0008270">
    <property type="term" value="F:zinc ion binding"/>
    <property type="evidence" value="ECO:0007669"/>
    <property type="project" value="UniProtKB-KW"/>
</dbReference>
<evidence type="ECO:0000256" key="2">
    <source>
        <dbReference type="ARBA" id="ARBA00022771"/>
    </source>
</evidence>
<evidence type="ECO:0000259" key="8">
    <source>
        <dbReference type="PROSITE" id="PS51905"/>
    </source>
</evidence>
<keyword evidence="4 6" id="KW-0175">Coiled coil</keyword>
<evidence type="ECO:0000256" key="1">
    <source>
        <dbReference type="ARBA" id="ARBA00022723"/>
    </source>
</evidence>
<sequence length="946" mass="100509">MPIKHHNHVAHQWQDRCSSPLKNTQTRYRELLVNKMSEPNTSTNNQHQLIGGMSAYENFRAGDNVVPINSPKLPSFDQLRSRQMNGADSPLTPTSPVAWQDNQQTVQSLRQELEEKKRNEEQLQQIITAMKQNQFALNGGHFDHGNGPSLTPDGLPAAPSSDGILESVKDGHIKRLGRELTMLKAKLHETEARCSTAMKERDSVFQQVASLSSLLADSDRRAANLQQQLSAMASAGGADKLSNLNNTLEKQKAEISTLKESVQRLSRENQSLKESAAVLSSRQPSSLGNGGGSSSVAGCSQELDYLHKVVDTLKATVQEQHAKLICLRSMQDKPSPTSSTMSGYVRAQSFPVTSRSSSGSQGASASMRRPGNRGAAVTMDRSNCTVDGAGGGQTQEGLPRSTAAVVPSTASSSTTTFALSGVLNNNTNNLGGSGHVAASNTRSNQAVQDDETVFTLGNVMQKMKLSDTKPIPGLGSGGVGTEANRCREDGIEGVDNPGYFVAAAPQNIYMLSSETNFNMAQSHGSAASALNPAGVVGNSNKLQSQAIASRRSDFPSPVSALPVSSSGTRPQSKSEVIGVSSGPVRPSISRSSSARISSSGTLSKGEASAEDLLAILSGKSDPLVKNPIAPASSSVAGGLDSSNLLPSRFPLVQRMPGAGPSPGALQMSSREQPQFVFESEVAEGCTPLAAAASGLGRTDFQQQPQHRIPGFTPQPPPNVHQVSTSTSPSPLSTYQTASAAVTSNRDGVIVLNKHMMGGGNVIYQQLLVQPEQMRYDGVGSPLFPNSQNFTFTPKAFSPHGNQLPQQQQQLAYGAKISAPLGNQQQGDEQALYINTSPQEQSQHLDPSGPRVHSDRACPVCGQDFSHVPMENFQAHVYECFDEAGPETMKAHSEDKSAGNAGGGGAAVISDRTCPVCNARFELSVPQTEFERHVHSHFGEENFEIVS</sequence>
<dbReference type="PROSITE" id="PS51905">
    <property type="entry name" value="ZF_UBZ1"/>
    <property type="match status" value="1"/>
</dbReference>
<evidence type="ECO:0000256" key="5">
    <source>
        <dbReference type="PROSITE-ProRule" id="PRU01253"/>
    </source>
</evidence>